<feature type="transmembrane region" description="Helical" evidence="1">
    <location>
        <begin position="12"/>
        <end position="30"/>
    </location>
</feature>
<keyword evidence="3" id="KW-1185">Reference proteome</keyword>
<sequence>MNNRKKFIIRNKLIIIFFVLFTVYISYTLYNQNIKFDELKKEELFYDNNIKNSNKKIEEINEEIKQSESLDAIEKIAREKLNMVKPNEIIYIIQDSEKKEDNK</sequence>
<evidence type="ECO:0000313" key="3">
    <source>
        <dbReference type="Proteomes" id="UP001321786"/>
    </source>
</evidence>
<dbReference type="InterPro" id="IPR007060">
    <property type="entry name" value="FtsL/DivIC"/>
</dbReference>
<keyword evidence="1" id="KW-0472">Membrane</keyword>
<dbReference type="Pfam" id="PF04977">
    <property type="entry name" value="DivIC"/>
    <property type="match status" value="1"/>
</dbReference>
<dbReference type="Proteomes" id="UP001321786">
    <property type="component" value="Chromosome"/>
</dbReference>
<dbReference type="EMBL" id="AP028654">
    <property type="protein sequence ID" value="BEP27902.1"/>
    <property type="molecule type" value="Genomic_DNA"/>
</dbReference>
<dbReference type="AlphaFoldDB" id="A0AAU9EBH7"/>
<organism evidence="2 3">
    <name type="scientific">Helicovermis profundi</name>
    <dbReference type="NCBI Taxonomy" id="3065157"/>
    <lineage>
        <taxon>Bacteria</taxon>
        <taxon>Bacillati</taxon>
        <taxon>Bacillota</taxon>
        <taxon>Clostridia</taxon>
        <taxon>Helicovermis</taxon>
    </lineage>
</organism>
<evidence type="ECO:0000256" key="1">
    <source>
        <dbReference type="SAM" id="Phobius"/>
    </source>
</evidence>
<dbReference type="KEGG" id="hprf:HLPR_02330"/>
<keyword evidence="1" id="KW-1133">Transmembrane helix</keyword>
<dbReference type="RefSeq" id="WP_338536262.1">
    <property type="nucleotide sequence ID" value="NZ_AP028654.1"/>
</dbReference>
<gene>
    <name evidence="2" type="ORF">HLPR_02330</name>
</gene>
<keyword evidence="1" id="KW-0812">Transmembrane</keyword>
<evidence type="ECO:0008006" key="4">
    <source>
        <dbReference type="Google" id="ProtNLM"/>
    </source>
</evidence>
<evidence type="ECO:0000313" key="2">
    <source>
        <dbReference type="EMBL" id="BEP27902.1"/>
    </source>
</evidence>
<name>A0AAU9EBH7_9FIRM</name>
<protein>
    <recommendedName>
        <fullName evidence="4">Septum formation initiator</fullName>
    </recommendedName>
</protein>
<reference evidence="2 3" key="1">
    <citation type="submission" date="2023-08" db="EMBL/GenBank/DDBJ databases">
        <title>Helicovermis profunda gen. nov., sp. nov., a novel mesophilic, fermentative bacterium within the Bacillota from a deep-sea hydrothermal vent chimney.</title>
        <authorList>
            <person name="Miyazaki U."/>
            <person name="Mizutani D."/>
            <person name="Hashimoto Y."/>
            <person name="Tame A."/>
            <person name="Sawayama S."/>
            <person name="Miyazaki J."/>
            <person name="Takai K."/>
            <person name="Nakagawa S."/>
        </authorList>
    </citation>
    <scope>NUCLEOTIDE SEQUENCE [LARGE SCALE GENOMIC DNA]</scope>
    <source>
        <strain evidence="2 3">S502</strain>
    </source>
</reference>
<proteinExistence type="predicted"/>
<accession>A0AAU9EBH7</accession>